<evidence type="ECO:0000256" key="9">
    <source>
        <dbReference type="SAM" id="Phobius"/>
    </source>
</evidence>
<evidence type="ECO:0000313" key="11">
    <source>
        <dbReference type="EMBL" id="RLY04201.1"/>
    </source>
</evidence>
<name>A0A3L9DSA7_9STRE</name>
<dbReference type="InterPro" id="IPR025202">
    <property type="entry name" value="PLD-like_dom"/>
</dbReference>
<evidence type="ECO:0000256" key="3">
    <source>
        <dbReference type="ARBA" id="ARBA00022679"/>
    </source>
</evidence>
<dbReference type="NCBIfam" id="TIGR04265">
    <property type="entry name" value="bac_cardiolipin"/>
    <property type="match status" value="1"/>
</dbReference>
<gene>
    <name evidence="11" type="primary">cls</name>
    <name evidence="11" type="ORF">EAF07_03785</name>
</gene>
<evidence type="ECO:0000256" key="4">
    <source>
        <dbReference type="ARBA" id="ARBA00022692"/>
    </source>
</evidence>
<dbReference type="PROSITE" id="PS50035">
    <property type="entry name" value="PLD"/>
    <property type="match status" value="2"/>
</dbReference>
<keyword evidence="5" id="KW-0677">Repeat</keyword>
<dbReference type="Pfam" id="PF13091">
    <property type="entry name" value="PLDc_2"/>
    <property type="match status" value="2"/>
</dbReference>
<keyword evidence="2" id="KW-1003">Cell membrane</keyword>
<feature type="transmembrane region" description="Helical" evidence="9">
    <location>
        <begin position="54"/>
        <end position="71"/>
    </location>
</feature>
<protein>
    <recommendedName>
        <fullName evidence="8">Cardiolipin synthase</fullName>
        <ecNumber evidence="8">2.7.8.-</ecNumber>
    </recommendedName>
</protein>
<evidence type="ECO:0000256" key="6">
    <source>
        <dbReference type="ARBA" id="ARBA00022989"/>
    </source>
</evidence>
<dbReference type="SMART" id="SM00155">
    <property type="entry name" value="PLDc"/>
    <property type="match status" value="2"/>
</dbReference>
<evidence type="ECO:0000256" key="7">
    <source>
        <dbReference type="ARBA" id="ARBA00023136"/>
    </source>
</evidence>
<feature type="transmembrane region" description="Helical" evidence="9">
    <location>
        <begin position="20"/>
        <end position="42"/>
    </location>
</feature>
<dbReference type="OrthoDB" id="9762009at2"/>
<dbReference type="GO" id="GO:0032049">
    <property type="term" value="P:cardiolipin biosynthetic process"/>
    <property type="evidence" value="ECO:0007669"/>
    <property type="project" value="UniProtKB-UniRule"/>
</dbReference>
<evidence type="ECO:0000313" key="12">
    <source>
        <dbReference type="Proteomes" id="UP000279194"/>
    </source>
</evidence>
<evidence type="ECO:0000256" key="1">
    <source>
        <dbReference type="ARBA" id="ARBA00004236"/>
    </source>
</evidence>
<feature type="domain" description="PLD phosphodiesterase" evidence="10">
    <location>
        <begin position="437"/>
        <end position="464"/>
    </location>
</feature>
<proteinExistence type="predicted"/>
<keyword evidence="7 9" id="KW-0472">Membrane</keyword>
<dbReference type="Proteomes" id="UP000279194">
    <property type="component" value="Unassembled WGS sequence"/>
</dbReference>
<reference evidence="11 12" key="1">
    <citation type="submission" date="2018-10" db="EMBL/GenBank/DDBJ databases">
        <title>Streptococcus hillyeri sp. nov., isolated from equine tracheal sample.</title>
        <authorList>
            <person name="Macfadyen A.C."/>
            <person name="Waller A."/>
            <person name="Paterson G.K."/>
        </authorList>
    </citation>
    <scope>NUCLEOTIDE SEQUENCE [LARGE SCALE GENOMIC DNA]</scope>
    <source>
        <strain evidence="11 12">28462</strain>
    </source>
</reference>
<keyword evidence="6 9" id="KW-1133">Transmembrane helix</keyword>
<dbReference type="EMBL" id="RCVM01000004">
    <property type="protein sequence ID" value="RLY04201.1"/>
    <property type="molecule type" value="Genomic_DNA"/>
</dbReference>
<keyword evidence="4 9" id="KW-0812">Transmembrane</keyword>
<dbReference type="EC" id="2.7.8.-" evidence="8"/>
<dbReference type="PANTHER" id="PTHR21248">
    <property type="entry name" value="CARDIOLIPIN SYNTHASE"/>
    <property type="match status" value="1"/>
</dbReference>
<comment type="subcellular location">
    <subcellularLocation>
        <location evidence="1">Cell membrane</location>
    </subcellularLocation>
</comment>
<evidence type="ECO:0000259" key="10">
    <source>
        <dbReference type="PROSITE" id="PS50035"/>
    </source>
</evidence>
<dbReference type="GO" id="GO:0008808">
    <property type="term" value="F:cardiolipin synthase activity"/>
    <property type="evidence" value="ECO:0007669"/>
    <property type="project" value="UniProtKB-UniRule"/>
</dbReference>
<dbReference type="SUPFAM" id="SSF56024">
    <property type="entry name" value="Phospholipase D/nuclease"/>
    <property type="match status" value="2"/>
</dbReference>
<dbReference type="RefSeq" id="WP_121834958.1">
    <property type="nucleotide sequence ID" value="NZ_CP163513.1"/>
</dbReference>
<feature type="transmembrane region" description="Helical" evidence="9">
    <location>
        <begin position="83"/>
        <end position="101"/>
    </location>
</feature>
<dbReference type="InterPro" id="IPR022924">
    <property type="entry name" value="Cardiolipin_synthase"/>
</dbReference>
<dbReference type="PANTHER" id="PTHR21248:SF22">
    <property type="entry name" value="PHOSPHOLIPASE D"/>
    <property type="match status" value="1"/>
</dbReference>
<evidence type="ECO:0000256" key="8">
    <source>
        <dbReference type="NCBIfam" id="TIGR04265"/>
    </source>
</evidence>
<evidence type="ECO:0000256" key="5">
    <source>
        <dbReference type="ARBA" id="ARBA00022737"/>
    </source>
</evidence>
<keyword evidence="3" id="KW-0808">Transferase</keyword>
<dbReference type="Gene3D" id="3.30.870.10">
    <property type="entry name" value="Endonuclease Chain A"/>
    <property type="match status" value="2"/>
</dbReference>
<organism evidence="11 12">
    <name type="scientific">Streptococcus hillyeri</name>
    <dbReference type="NCBI Taxonomy" id="2282420"/>
    <lineage>
        <taxon>Bacteria</taxon>
        <taxon>Bacillati</taxon>
        <taxon>Bacillota</taxon>
        <taxon>Bacilli</taxon>
        <taxon>Lactobacillales</taxon>
        <taxon>Streptococcaceae</taxon>
        <taxon>Streptococcus</taxon>
    </lineage>
</organism>
<accession>A0A3L9DSA7</accession>
<dbReference type="InterPro" id="IPR001736">
    <property type="entry name" value="PLipase_D/transphosphatidylase"/>
</dbReference>
<dbReference type="AlphaFoldDB" id="A0A3L9DSA7"/>
<dbReference type="CDD" id="cd09154">
    <property type="entry name" value="PLDc_SMU_988_like_1"/>
    <property type="match status" value="1"/>
</dbReference>
<dbReference type="CDD" id="cd09160">
    <property type="entry name" value="PLDc_SMU_988_like_2"/>
    <property type="match status" value="1"/>
</dbReference>
<sequence>MMKEEKRRIRLLRKGQKGFWRLVFSRVWIMGFFIILQFLLLLTTFQWLEDYETLFQLISFVLVFGAVLYLFNSQMEATAKMTWLLLIMPFPIFGSALLFYSKADIGYRGLKRRINALEKEGLRYLKQKSEVEMELRETHSTTYNLVKYFRRSDGYYPVYKNTQMTYFATGEEKFEEMKQQLLKAKKFIFLEYFIIAEGKMWGEILAILRQKVQEGVEVRVLYDGMNEFSTLSFDYAERLRKLGIKAKSFAPLSPFLSTYYNYRDHRKILVIDNEVAFTGGVNLADEYINHINRFGHWKDTAIMLQGEAVQTFTVLFIQMWSTLEREVDYTSYLIEPTESYASDGFIIPFGDSPMDQDKVAENVYIDILNHARDYVYIMTPYLILDSALEHAICFAAERGVDVRIIMPGIPDKPIPYALAKTYYQRLMLSGVKIYEYTPGFIHAKVFLSDNSKAVVGTINLDYRSLYHHFECGVYIYQSSVLEEIIDDFTNTFNQSQLVTLTEVENRSLMTKMTGSLARMVAPLL</sequence>
<feature type="domain" description="PLD phosphodiesterase" evidence="10">
    <location>
        <begin position="260"/>
        <end position="287"/>
    </location>
</feature>
<keyword evidence="12" id="KW-1185">Reference proteome</keyword>
<comment type="caution">
    <text evidence="11">The sequence shown here is derived from an EMBL/GenBank/DDBJ whole genome shotgun (WGS) entry which is preliminary data.</text>
</comment>
<dbReference type="GO" id="GO:0005886">
    <property type="term" value="C:plasma membrane"/>
    <property type="evidence" value="ECO:0007669"/>
    <property type="project" value="UniProtKB-SubCell"/>
</dbReference>
<evidence type="ECO:0000256" key="2">
    <source>
        <dbReference type="ARBA" id="ARBA00022475"/>
    </source>
</evidence>